<sequence length="175" mass="19726">LGKAGDEIFRIGFDIVPGSYQVDENTWFSNRTWHLVDSPNTDIDRGNNDAAFAPRVDDCRDESTYENEWSNSSPLVADCWQIYNNIEGDGTWTVAINFHRELVNYGTCAFGVRSIRTNHITTVFYYVGNDDIRLTIDSAIEQMAKTDAAGSNRVGGEGRFECQPGTQLINWGIYH</sequence>
<organism evidence="2 3">
    <name type="scientific">Podospora australis</name>
    <dbReference type="NCBI Taxonomy" id="1536484"/>
    <lineage>
        <taxon>Eukaryota</taxon>
        <taxon>Fungi</taxon>
        <taxon>Dikarya</taxon>
        <taxon>Ascomycota</taxon>
        <taxon>Pezizomycotina</taxon>
        <taxon>Sordariomycetes</taxon>
        <taxon>Sordariomycetidae</taxon>
        <taxon>Sordariales</taxon>
        <taxon>Podosporaceae</taxon>
        <taxon>Podospora</taxon>
    </lineage>
</organism>
<dbReference type="Pfam" id="PF14856">
    <property type="entry name" value="Hce2"/>
    <property type="match status" value="1"/>
</dbReference>
<evidence type="ECO:0000313" key="2">
    <source>
        <dbReference type="EMBL" id="KAK4184793.1"/>
    </source>
</evidence>
<accession>A0AAN7AF08</accession>
<protein>
    <submittedName>
        <fullName evidence="2">Necrosis-inducing factor-domain-containing protein</fullName>
    </submittedName>
</protein>
<feature type="non-terminal residue" evidence="2">
    <location>
        <position position="1"/>
    </location>
</feature>
<gene>
    <name evidence="2" type="ORF">QBC35DRAFT_345570</name>
</gene>
<reference evidence="2" key="1">
    <citation type="journal article" date="2023" name="Mol. Phylogenet. Evol.">
        <title>Genome-scale phylogeny and comparative genomics of the fungal order Sordariales.</title>
        <authorList>
            <person name="Hensen N."/>
            <person name="Bonometti L."/>
            <person name="Westerberg I."/>
            <person name="Brannstrom I.O."/>
            <person name="Guillou S."/>
            <person name="Cros-Aarteil S."/>
            <person name="Calhoun S."/>
            <person name="Haridas S."/>
            <person name="Kuo A."/>
            <person name="Mondo S."/>
            <person name="Pangilinan J."/>
            <person name="Riley R."/>
            <person name="LaButti K."/>
            <person name="Andreopoulos B."/>
            <person name="Lipzen A."/>
            <person name="Chen C."/>
            <person name="Yan M."/>
            <person name="Daum C."/>
            <person name="Ng V."/>
            <person name="Clum A."/>
            <person name="Steindorff A."/>
            <person name="Ohm R.A."/>
            <person name="Martin F."/>
            <person name="Silar P."/>
            <person name="Natvig D.O."/>
            <person name="Lalanne C."/>
            <person name="Gautier V."/>
            <person name="Ament-Velasquez S.L."/>
            <person name="Kruys A."/>
            <person name="Hutchinson M.I."/>
            <person name="Powell A.J."/>
            <person name="Barry K."/>
            <person name="Miller A.N."/>
            <person name="Grigoriev I.V."/>
            <person name="Debuchy R."/>
            <person name="Gladieux P."/>
            <person name="Hiltunen Thoren M."/>
            <person name="Johannesson H."/>
        </authorList>
    </citation>
    <scope>NUCLEOTIDE SEQUENCE</scope>
    <source>
        <strain evidence="2">PSN309</strain>
    </source>
</reference>
<comment type="caution">
    <text evidence="2">The sequence shown here is derived from an EMBL/GenBank/DDBJ whole genome shotgun (WGS) entry which is preliminary data.</text>
</comment>
<name>A0AAN7AF08_9PEZI</name>
<dbReference type="EMBL" id="MU864474">
    <property type="protein sequence ID" value="KAK4184793.1"/>
    <property type="molecule type" value="Genomic_DNA"/>
</dbReference>
<dbReference type="Proteomes" id="UP001302126">
    <property type="component" value="Unassembled WGS sequence"/>
</dbReference>
<dbReference type="InterPro" id="IPR029226">
    <property type="entry name" value="Ecp2-like"/>
</dbReference>
<proteinExistence type="predicted"/>
<evidence type="ECO:0000313" key="3">
    <source>
        <dbReference type="Proteomes" id="UP001302126"/>
    </source>
</evidence>
<evidence type="ECO:0000259" key="1">
    <source>
        <dbReference type="Pfam" id="PF14856"/>
    </source>
</evidence>
<dbReference type="AlphaFoldDB" id="A0AAN7AF08"/>
<keyword evidence="3" id="KW-1185">Reference proteome</keyword>
<reference evidence="2" key="2">
    <citation type="submission" date="2023-05" db="EMBL/GenBank/DDBJ databases">
        <authorList>
            <consortium name="Lawrence Berkeley National Laboratory"/>
            <person name="Steindorff A."/>
            <person name="Hensen N."/>
            <person name="Bonometti L."/>
            <person name="Westerberg I."/>
            <person name="Brannstrom I.O."/>
            <person name="Guillou S."/>
            <person name="Cros-Aarteil S."/>
            <person name="Calhoun S."/>
            <person name="Haridas S."/>
            <person name="Kuo A."/>
            <person name="Mondo S."/>
            <person name="Pangilinan J."/>
            <person name="Riley R."/>
            <person name="Labutti K."/>
            <person name="Andreopoulos B."/>
            <person name="Lipzen A."/>
            <person name="Chen C."/>
            <person name="Yanf M."/>
            <person name="Daum C."/>
            <person name="Ng V."/>
            <person name="Clum A."/>
            <person name="Ohm R."/>
            <person name="Martin F."/>
            <person name="Silar P."/>
            <person name="Natvig D."/>
            <person name="Lalanne C."/>
            <person name="Gautier V."/>
            <person name="Ament-Velasquez S.L."/>
            <person name="Kruys A."/>
            <person name="Hutchinson M.I."/>
            <person name="Powell A.J."/>
            <person name="Barry K."/>
            <person name="Miller A.N."/>
            <person name="Grigoriev I.V."/>
            <person name="Debuchy R."/>
            <person name="Gladieux P."/>
            <person name="Thoren M.H."/>
            <person name="Johannesson H."/>
        </authorList>
    </citation>
    <scope>NUCLEOTIDE SEQUENCE</scope>
    <source>
        <strain evidence="2">PSN309</strain>
    </source>
</reference>
<feature type="non-terminal residue" evidence="2">
    <location>
        <position position="175"/>
    </location>
</feature>
<feature type="domain" description="Ecp2 effector protein-like" evidence="1">
    <location>
        <begin position="59"/>
        <end position="162"/>
    </location>
</feature>